<reference evidence="2" key="1">
    <citation type="submission" date="2016-11" db="UniProtKB">
        <authorList>
            <consortium name="WormBaseParasite"/>
        </authorList>
    </citation>
    <scope>IDENTIFICATION</scope>
</reference>
<keyword evidence="1" id="KW-1185">Reference proteome</keyword>
<proteinExistence type="predicted"/>
<accession>A0A1I7WCL6</accession>
<evidence type="ECO:0000313" key="1">
    <source>
        <dbReference type="Proteomes" id="UP000095283"/>
    </source>
</evidence>
<dbReference type="WBParaSite" id="Hba_02430">
    <property type="protein sequence ID" value="Hba_02430"/>
    <property type="gene ID" value="Hba_02430"/>
</dbReference>
<dbReference type="AlphaFoldDB" id="A0A1I7WCL6"/>
<organism evidence="1 2">
    <name type="scientific">Heterorhabditis bacteriophora</name>
    <name type="common">Entomopathogenic nematode worm</name>
    <dbReference type="NCBI Taxonomy" id="37862"/>
    <lineage>
        <taxon>Eukaryota</taxon>
        <taxon>Metazoa</taxon>
        <taxon>Ecdysozoa</taxon>
        <taxon>Nematoda</taxon>
        <taxon>Chromadorea</taxon>
        <taxon>Rhabditida</taxon>
        <taxon>Rhabditina</taxon>
        <taxon>Rhabditomorpha</taxon>
        <taxon>Strongyloidea</taxon>
        <taxon>Heterorhabditidae</taxon>
        <taxon>Heterorhabditis</taxon>
    </lineage>
</organism>
<protein>
    <submittedName>
        <fullName evidence="2">Transposase</fullName>
    </submittedName>
</protein>
<evidence type="ECO:0000313" key="2">
    <source>
        <dbReference type="WBParaSite" id="Hba_02430"/>
    </source>
</evidence>
<sequence length="25" mass="2840">MRLTNLSHLTDIAKMPLASHCKQQC</sequence>
<dbReference type="Proteomes" id="UP000095283">
    <property type="component" value="Unplaced"/>
</dbReference>
<name>A0A1I7WCL6_HETBA</name>